<accession>A0A2N9IU87</accession>
<name>A0A2N9IU87_FAGSY</name>
<dbReference type="PANTHER" id="PTHR44472:SF1">
    <property type="entry name" value="DDB1 AND CUL4 ASSOCIATED FACTOR 4"/>
    <property type="match status" value="1"/>
</dbReference>
<proteinExistence type="predicted"/>
<protein>
    <submittedName>
        <fullName evidence="3">Uncharacterized protein</fullName>
    </submittedName>
</protein>
<dbReference type="PANTHER" id="PTHR44472">
    <property type="entry name" value="DDB1- AND CUL4-ASSOCIATED FACTOR 4-RELATED"/>
    <property type="match status" value="1"/>
</dbReference>
<evidence type="ECO:0000256" key="2">
    <source>
        <dbReference type="ARBA" id="ARBA00022737"/>
    </source>
</evidence>
<dbReference type="EMBL" id="OIVN01006252">
    <property type="protein sequence ID" value="SPD28967.1"/>
    <property type="molecule type" value="Genomic_DNA"/>
</dbReference>
<dbReference type="InterPro" id="IPR052254">
    <property type="entry name" value="CUL4-DDB1_E3_ligase_receptor"/>
</dbReference>
<gene>
    <name evidence="3" type="ORF">FSB_LOCUS56849</name>
</gene>
<sequence>MNLCRRTGIRASKLLQVRELYGNVIPFRKGKCNIKEEIQKMQVSQPVVWRYSGTDKIVDAALEQIHIDVQTPEGQTEKDLLLAGGVNGSLSLVEVGKVRQRFDYGVKCLPDRVWPSIKEDPTECNRNPGHIWTPRGSVLQMPSNISCIKLFGKHSPSMDDGSNVQDAMYPFIISNFDTLFSCCFLYCYLS</sequence>
<evidence type="ECO:0000313" key="3">
    <source>
        <dbReference type="EMBL" id="SPD28967.1"/>
    </source>
</evidence>
<keyword evidence="2" id="KW-0677">Repeat</keyword>
<organism evidence="3">
    <name type="scientific">Fagus sylvatica</name>
    <name type="common">Beechnut</name>
    <dbReference type="NCBI Taxonomy" id="28930"/>
    <lineage>
        <taxon>Eukaryota</taxon>
        <taxon>Viridiplantae</taxon>
        <taxon>Streptophyta</taxon>
        <taxon>Embryophyta</taxon>
        <taxon>Tracheophyta</taxon>
        <taxon>Spermatophyta</taxon>
        <taxon>Magnoliopsida</taxon>
        <taxon>eudicotyledons</taxon>
        <taxon>Gunneridae</taxon>
        <taxon>Pentapetalae</taxon>
        <taxon>rosids</taxon>
        <taxon>fabids</taxon>
        <taxon>Fagales</taxon>
        <taxon>Fagaceae</taxon>
        <taxon>Fagus</taxon>
    </lineage>
</organism>
<reference evidence="3" key="1">
    <citation type="submission" date="2018-02" db="EMBL/GenBank/DDBJ databases">
        <authorList>
            <person name="Cohen D.B."/>
            <person name="Kent A.D."/>
        </authorList>
    </citation>
    <scope>NUCLEOTIDE SEQUENCE</scope>
</reference>
<evidence type="ECO:0000256" key="1">
    <source>
        <dbReference type="ARBA" id="ARBA00022574"/>
    </source>
</evidence>
<dbReference type="AlphaFoldDB" id="A0A2N9IU87"/>
<keyword evidence="1" id="KW-0853">WD repeat</keyword>